<dbReference type="PANTHER" id="PTHR11640:SF31">
    <property type="entry name" value="IRREGULAR CHIASM C-ROUGHEST PROTEIN-RELATED"/>
    <property type="match status" value="1"/>
</dbReference>
<dbReference type="Proteomes" id="UP001174909">
    <property type="component" value="Unassembled WGS sequence"/>
</dbReference>
<keyword evidence="8" id="KW-1185">Reference proteome</keyword>
<dbReference type="GO" id="GO:0005911">
    <property type="term" value="C:cell-cell junction"/>
    <property type="evidence" value="ECO:0007669"/>
    <property type="project" value="TreeGrafter"/>
</dbReference>
<feature type="domain" description="Ig-like" evidence="6">
    <location>
        <begin position="54"/>
        <end position="146"/>
    </location>
</feature>
<reference evidence="7" key="1">
    <citation type="submission" date="2023-03" db="EMBL/GenBank/DDBJ databases">
        <authorList>
            <person name="Steffen K."/>
            <person name="Cardenas P."/>
        </authorList>
    </citation>
    <scope>NUCLEOTIDE SEQUENCE</scope>
</reference>
<protein>
    <recommendedName>
        <fullName evidence="6">Ig-like domain-containing protein</fullName>
    </recommendedName>
</protein>
<dbReference type="InterPro" id="IPR013783">
    <property type="entry name" value="Ig-like_fold"/>
</dbReference>
<keyword evidence="4" id="KW-0325">Glycoprotein</keyword>
<feature type="domain" description="Ig-like" evidence="6">
    <location>
        <begin position="270"/>
        <end position="360"/>
    </location>
</feature>
<dbReference type="Gene3D" id="2.60.40.10">
    <property type="entry name" value="Immunoglobulins"/>
    <property type="match status" value="5"/>
</dbReference>
<evidence type="ECO:0000256" key="3">
    <source>
        <dbReference type="ARBA" id="ARBA00023157"/>
    </source>
</evidence>
<keyword evidence="5" id="KW-0393">Immunoglobulin domain</keyword>
<dbReference type="CDD" id="cd00096">
    <property type="entry name" value="Ig"/>
    <property type="match status" value="1"/>
</dbReference>
<evidence type="ECO:0000256" key="2">
    <source>
        <dbReference type="ARBA" id="ARBA00023136"/>
    </source>
</evidence>
<dbReference type="InterPro" id="IPR003599">
    <property type="entry name" value="Ig_sub"/>
</dbReference>
<dbReference type="EMBL" id="CASHTH010003316">
    <property type="protein sequence ID" value="CAI8043295.1"/>
    <property type="molecule type" value="Genomic_DNA"/>
</dbReference>
<evidence type="ECO:0000256" key="5">
    <source>
        <dbReference type="ARBA" id="ARBA00023319"/>
    </source>
</evidence>
<dbReference type="SUPFAM" id="SSF48726">
    <property type="entry name" value="Immunoglobulin"/>
    <property type="match status" value="5"/>
</dbReference>
<accession>A0AA35T7P0</accession>
<dbReference type="AlphaFoldDB" id="A0AA35T7P0"/>
<feature type="domain" description="Ig-like" evidence="6">
    <location>
        <begin position="370"/>
        <end position="454"/>
    </location>
</feature>
<evidence type="ECO:0000313" key="7">
    <source>
        <dbReference type="EMBL" id="CAI8043295.1"/>
    </source>
</evidence>
<comment type="caution">
    <text evidence="7">The sequence shown here is derived from an EMBL/GenBank/DDBJ whole genome shotgun (WGS) entry which is preliminary data.</text>
</comment>
<dbReference type="SMART" id="SM00409">
    <property type="entry name" value="IG"/>
    <property type="match status" value="7"/>
</dbReference>
<dbReference type="InterPro" id="IPR051275">
    <property type="entry name" value="Cell_adhesion_signaling"/>
</dbReference>
<gene>
    <name evidence="7" type="ORF">GBAR_LOCUS24032</name>
</gene>
<evidence type="ECO:0000313" key="8">
    <source>
        <dbReference type="Proteomes" id="UP001174909"/>
    </source>
</evidence>
<feature type="domain" description="Ig-like" evidence="6">
    <location>
        <begin position="483"/>
        <end position="583"/>
    </location>
</feature>
<dbReference type="InterPro" id="IPR036179">
    <property type="entry name" value="Ig-like_dom_sf"/>
</dbReference>
<dbReference type="PROSITE" id="PS50835">
    <property type="entry name" value="IG_LIKE"/>
    <property type="match status" value="5"/>
</dbReference>
<proteinExistence type="predicted"/>
<dbReference type="PANTHER" id="PTHR11640">
    <property type="entry name" value="NEPHRIN"/>
    <property type="match status" value="1"/>
</dbReference>
<evidence type="ECO:0000259" key="6">
    <source>
        <dbReference type="PROSITE" id="PS50835"/>
    </source>
</evidence>
<comment type="subcellular location">
    <subcellularLocation>
        <location evidence="1">Membrane</location>
        <topology evidence="1">Single-pass type I membrane protein</topology>
    </subcellularLocation>
</comment>
<dbReference type="InterPro" id="IPR013151">
    <property type="entry name" value="Immunoglobulin_dom"/>
</dbReference>
<dbReference type="Pfam" id="PF13927">
    <property type="entry name" value="Ig_3"/>
    <property type="match status" value="1"/>
</dbReference>
<feature type="domain" description="Ig-like" evidence="6">
    <location>
        <begin position="707"/>
        <end position="804"/>
    </location>
</feature>
<sequence>MKLSGYTYTANLTISPLAEEDDDSTFICTVTINGGTTVMSTDTTTIDVIALPQPTVTLSPDVVAPVAAGETYTMLCTVDVVPGLVVEPLIEWTRMDDVLNASTGSSLQLNFDPLYASNGSMYTCKAKVVISNVGINSVGEASRNLTVSIPKPRVMISRSYSGTVYAGTELTLTAAISPTSTNGVDVGVAVEVTWTRGNDVIGNSSNTAVSAVSGSDSIYTASLSFSPITTANGGAITATVRISPTAPSPYIQTSTASYNDMLAVQDLPAPNVTVSGVSEGTTGQEITLTCTVTVVDHLVVSPEVQWTGGSVGENAVIQSSVTTSNQATTIQTLTFSPLSTSHGAKYTCQAAINIPSINVTRNNSNSTDVPQTNGDCDCTNKLVSGSGLSLSCSIQPPSVDTSTTVLSNWSTPGGRNNRVNDENDASPQLVISRVETADSGDYNCSVRVTGSTNSPYILDSPLAYNTTTIIVKLNVTVSALYEPAPGEVPGELGPNEFTAGSDLTLNCSVEGHSGALSYMWSLTGNPSTPSGCGSKCNIDTSSATSTLVVGYPELLSYYAGDYTCTVSESGRSNSGNSHTFPVNVVGAGIYALRSDSSVSSGSIANNGLIVSRSDDLRLECFSNSSMGGVGNITTSNGSILTPDTTTRTLILTNPYRRPGFLRLRSVDGTSQERSSRPLPASAQGVYTCTIPDSNGDVISLNVGLYPPGFNVTPTITNLTYHEGNHSHTLTCVSTGSPATNVSWTKDGEPLTSDYTISQTVTNRSTSTYSNVLTVSPEGAAGTYNCTVSNDLGSDSSVVVALGISGDSLTVGQSGTISCRTNVIVSSSFLNGGTSRLCWPVAVVTISHCWSIHFL</sequence>
<dbReference type="SMART" id="SM00408">
    <property type="entry name" value="IGc2"/>
    <property type="match status" value="4"/>
</dbReference>
<dbReference type="GO" id="GO:0098609">
    <property type="term" value="P:cell-cell adhesion"/>
    <property type="evidence" value="ECO:0007669"/>
    <property type="project" value="TreeGrafter"/>
</dbReference>
<keyword evidence="2" id="KW-0472">Membrane</keyword>
<dbReference type="Pfam" id="PF00047">
    <property type="entry name" value="ig"/>
    <property type="match status" value="1"/>
</dbReference>
<dbReference type="GO" id="GO:0005886">
    <property type="term" value="C:plasma membrane"/>
    <property type="evidence" value="ECO:0007669"/>
    <property type="project" value="TreeGrafter"/>
</dbReference>
<evidence type="ECO:0000256" key="4">
    <source>
        <dbReference type="ARBA" id="ARBA00023180"/>
    </source>
</evidence>
<dbReference type="GO" id="GO:0050839">
    <property type="term" value="F:cell adhesion molecule binding"/>
    <property type="evidence" value="ECO:0007669"/>
    <property type="project" value="TreeGrafter"/>
</dbReference>
<keyword evidence="3" id="KW-1015">Disulfide bond</keyword>
<evidence type="ECO:0000256" key="1">
    <source>
        <dbReference type="ARBA" id="ARBA00004479"/>
    </source>
</evidence>
<dbReference type="InterPro" id="IPR007110">
    <property type="entry name" value="Ig-like_dom"/>
</dbReference>
<name>A0AA35T7P0_GEOBA</name>
<organism evidence="7 8">
    <name type="scientific">Geodia barretti</name>
    <name type="common">Barrett's horny sponge</name>
    <dbReference type="NCBI Taxonomy" id="519541"/>
    <lineage>
        <taxon>Eukaryota</taxon>
        <taxon>Metazoa</taxon>
        <taxon>Porifera</taxon>
        <taxon>Demospongiae</taxon>
        <taxon>Heteroscleromorpha</taxon>
        <taxon>Tetractinellida</taxon>
        <taxon>Astrophorina</taxon>
        <taxon>Geodiidae</taxon>
        <taxon>Geodia</taxon>
    </lineage>
</organism>
<dbReference type="InterPro" id="IPR003598">
    <property type="entry name" value="Ig_sub2"/>
</dbReference>